<evidence type="ECO:0000256" key="10">
    <source>
        <dbReference type="PIRSR" id="PIRSR000445-2"/>
    </source>
</evidence>
<feature type="site" description="Important for activity" evidence="8 12">
    <location>
        <position position="98"/>
    </location>
</feature>
<dbReference type="SUPFAM" id="SSF51735">
    <property type="entry name" value="NAD(P)-binding Rossmann-fold domains"/>
    <property type="match status" value="1"/>
</dbReference>
<dbReference type="GO" id="GO:0019353">
    <property type="term" value="P:protoporphyrinogen IX biosynthetic process from glutamate"/>
    <property type="evidence" value="ECO:0007669"/>
    <property type="project" value="TreeGrafter"/>
</dbReference>
<dbReference type="SUPFAM" id="SSF69075">
    <property type="entry name" value="Glutamyl tRNA-reductase dimerization domain"/>
    <property type="match status" value="1"/>
</dbReference>
<comment type="function">
    <text evidence="8">Catalyzes the NADPH-dependent reduction of glutamyl-tRNA(Glu) to glutamate 1-semialdehyde (GSA).</text>
</comment>
<organism evidence="17 18">
    <name type="scientific">Streptoalloteichus hindustanus</name>
    <dbReference type="NCBI Taxonomy" id="2017"/>
    <lineage>
        <taxon>Bacteria</taxon>
        <taxon>Bacillati</taxon>
        <taxon>Actinomycetota</taxon>
        <taxon>Actinomycetes</taxon>
        <taxon>Pseudonocardiales</taxon>
        <taxon>Pseudonocardiaceae</taxon>
        <taxon>Streptoalloteichus</taxon>
    </lineage>
</organism>
<dbReference type="InterPro" id="IPR015895">
    <property type="entry name" value="4pyrrol_synth_GluRdtase_N"/>
</dbReference>
<comment type="pathway">
    <text evidence="1 8 13">Porphyrin-containing compound metabolism; protoporphyrin-IX biosynthesis; 5-aminolevulinate from L-glutamyl-tRNA(Glu): step 1/2.</text>
</comment>
<feature type="active site" description="Nucleophile" evidence="8 9">
    <location>
        <position position="50"/>
    </location>
</feature>
<dbReference type="Pfam" id="PF05201">
    <property type="entry name" value="GlutR_N"/>
    <property type="match status" value="1"/>
</dbReference>
<dbReference type="PROSITE" id="PS00747">
    <property type="entry name" value="GLUTR"/>
    <property type="match status" value="1"/>
</dbReference>
<evidence type="ECO:0000313" key="18">
    <source>
        <dbReference type="Proteomes" id="UP000184501"/>
    </source>
</evidence>
<evidence type="ECO:0000313" key="17">
    <source>
        <dbReference type="EMBL" id="SHH03955.1"/>
    </source>
</evidence>
<evidence type="ECO:0000259" key="16">
    <source>
        <dbReference type="Pfam" id="PF05201"/>
    </source>
</evidence>
<dbReference type="Gene3D" id="3.30.460.30">
    <property type="entry name" value="Glutamyl-tRNA reductase, N-terminal domain"/>
    <property type="match status" value="1"/>
</dbReference>
<dbReference type="AlphaFoldDB" id="A0A1M5PQ09"/>
<keyword evidence="18" id="KW-1185">Reference proteome</keyword>
<evidence type="ECO:0000256" key="7">
    <source>
        <dbReference type="ARBA" id="ARBA00047464"/>
    </source>
</evidence>
<dbReference type="PANTHER" id="PTHR43013">
    <property type="entry name" value="GLUTAMYL-TRNA REDUCTASE"/>
    <property type="match status" value="1"/>
</dbReference>
<evidence type="ECO:0000256" key="8">
    <source>
        <dbReference type="HAMAP-Rule" id="MF_00087"/>
    </source>
</evidence>
<evidence type="ECO:0000259" key="15">
    <source>
        <dbReference type="Pfam" id="PF01488"/>
    </source>
</evidence>
<dbReference type="HAMAP" id="MF_00087">
    <property type="entry name" value="Glu_tRNA_reductase"/>
    <property type="match status" value="1"/>
</dbReference>
<dbReference type="PIRSF" id="PIRSF000445">
    <property type="entry name" value="4pyrrol_synth_GluRdtase"/>
    <property type="match status" value="1"/>
</dbReference>
<dbReference type="Pfam" id="PF00745">
    <property type="entry name" value="GlutR_dimer"/>
    <property type="match status" value="1"/>
</dbReference>
<dbReference type="FunFam" id="3.30.460.30:FF:000001">
    <property type="entry name" value="Glutamyl-tRNA reductase"/>
    <property type="match status" value="1"/>
</dbReference>
<feature type="binding site" evidence="8 10">
    <location>
        <position position="119"/>
    </location>
    <ligand>
        <name>substrate</name>
    </ligand>
</feature>
<dbReference type="InterPro" id="IPR000343">
    <property type="entry name" value="4pyrrol_synth_GluRdtase"/>
</dbReference>
<feature type="binding site" evidence="8 11">
    <location>
        <begin position="188"/>
        <end position="193"/>
    </location>
    <ligand>
        <name>NADP(+)</name>
        <dbReference type="ChEBI" id="CHEBI:58349"/>
    </ligand>
</feature>
<comment type="catalytic activity">
    <reaction evidence="7 8 13">
        <text>(S)-4-amino-5-oxopentanoate + tRNA(Glu) + NADP(+) = L-glutamyl-tRNA(Glu) + NADPH + H(+)</text>
        <dbReference type="Rhea" id="RHEA:12344"/>
        <dbReference type="Rhea" id="RHEA-COMP:9663"/>
        <dbReference type="Rhea" id="RHEA-COMP:9680"/>
        <dbReference type="ChEBI" id="CHEBI:15378"/>
        <dbReference type="ChEBI" id="CHEBI:57501"/>
        <dbReference type="ChEBI" id="CHEBI:57783"/>
        <dbReference type="ChEBI" id="CHEBI:58349"/>
        <dbReference type="ChEBI" id="CHEBI:78442"/>
        <dbReference type="ChEBI" id="CHEBI:78520"/>
        <dbReference type="EC" id="1.2.1.70"/>
    </reaction>
</comment>
<dbReference type="InterPro" id="IPR018214">
    <property type="entry name" value="GluRdtase_CS"/>
</dbReference>
<dbReference type="InterPro" id="IPR036291">
    <property type="entry name" value="NAD(P)-bd_dom_sf"/>
</dbReference>
<dbReference type="STRING" id="2017.SAMN05444320_11933"/>
<feature type="binding site" evidence="8 10">
    <location>
        <begin position="49"/>
        <end position="52"/>
    </location>
    <ligand>
        <name>substrate</name>
    </ligand>
</feature>
<dbReference type="InterPro" id="IPR006151">
    <property type="entry name" value="Shikm_DH/Glu-tRNA_Rdtase"/>
</dbReference>
<comment type="similarity">
    <text evidence="2 8 13">Belongs to the glutamyl-tRNA reductase family.</text>
</comment>
<reference evidence="17 18" key="1">
    <citation type="submission" date="2016-11" db="EMBL/GenBank/DDBJ databases">
        <authorList>
            <person name="Jaros S."/>
            <person name="Januszkiewicz K."/>
            <person name="Wedrychowicz H."/>
        </authorList>
    </citation>
    <scope>NUCLEOTIDE SEQUENCE [LARGE SCALE GENOMIC DNA]</scope>
    <source>
        <strain evidence="17 18">DSM 44523</strain>
    </source>
</reference>
<dbReference type="EC" id="1.2.1.70" evidence="3 8"/>
<dbReference type="RefSeq" id="WP_073489971.1">
    <property type="nucleotide sequence ID" value="NZ_FQVN01000019.1"/>
</dbReference>
<evidence type="ECO:0000256" key="3">
    <source>
        <dbReference type="ARBA" id="ARBA00012970"/>
    </source>
</evidence>
<evidence type="ECO:0000256" key="4">
    <source>
        <dbReference type="ARBA" id="ARBA00022857"/>
    </source>
</evidence>
<keyword evidence="5 8" id="KW-0560">Oxidoreductase</keyword>
<gene>
    <name evidence="8" type="primary">hemA</name>
    <name evidence="17" type="ORF">SAMN05444320_11933</name>
</gene>
<dbReference type="GO" id="GO:0050661">
    <property type="term" value="F:NADP binding"/>
    <property type="evidence" value="ECO:0007669"/>
    <property type="project" value="InterPro"/>
</dbReference>
<feature type="binding site" evidence="8 10">
    <location>
        <begin position="113"/>
        <end position="115"/>
    </location>
    <ligand>
        <name>substrate</name>
    </ligand>
</feature>
<feature type="domain" description="Tetrapyrrole biosynthesis glutamyl-tRNA reductase dimerisation" evidence="14">
    <location>
        <begin position="318"/>
        <end position="416"/>
    </location>
</feature>
<evidence type="ECO:0000256" key="12">
    <source>
        <dbReference type="PIRSR" id="PIRSR000445-4"/>
    </source>
</evidence>
<name>A0A1M5PQ09_STRHI</name>
<evidence type="ECO:0000259" key="14">
    <source>
        <dbReference type="Pfam" id="PF00745"/>
    </source>
</evidence>
<protein>
    <recommendedName>
        <fullName evidence="3 8">Glutamyl-tRNA reductase</fullName>
        <shortName evidence="8">GluTR</shortName>
        <ecNumber evidence="3 8">1.2.1.70</ecNumber>
    </recommendedName>
</protein>
<feature type="binding site" evidence="8 10">
    <location>
        <position position="108"/>
    </location>
    <ligand>
        <name>substrate</name>
    </ligand>
</feature>
<evidence type="ECO:0000256" key="13">
    <source>
        <dbReference type="RuleBase" id="RU000584"/>
    </source>
</evidence>
<feature type="domain" description="Glutamyl-tRNA reductase N-terminal" evidence="16">
    <location>
        <begin position="6"/>
        <end position="155"/>
    </location>
</feature>
<dbReference type="InterPro" id="IPR036453">
    <property type="entry name" value="GluRdtase_dimer_dom_sf"/>
</dbReference>
<evidence type="ECO:0000256" key="1">
    <source>
        <dbReference type="ARBA" id="ARBA00005059"/>
    </source>
</evidence>
<accession>A0A1M5PQ09</accession>
<dbReference type="Pfam" id="PF01488">
    <property type="entry name" value="Shikimate_DH"/>
    <property type="match status" value="1"/>
</dbReference>
<dbReference type="SUPFAM" id="SSF69742">
    <property type="entry name" value="Glutamyl tRNA-reductase catalytic, N-terminal domain"/>
    <property type="match status" value="1"/>
</dbReference>
<evidence type="ECO:0000256" key="9">
    <source>
        <dbReference type="PIRSR" id="PIRSR000445-1"/>
    </source>
</evidence>
<dbReference type="InterPro" id="IPR036343">
    <property type="entry name" value="GluRdtase_N_sf"/>
</dbReference>
<feature type="domain" description="Quinate/shikimate 5-dehydrogenase/glutamyl-tRNA reductase" evidence="15">
    <location>
        <begin position="172"/>
        <end position="303"/>
    </location>
</feature>
<dbReference type="EMBL" id="FQVN01000019">
    <property type="protein sequence ID" value="SHH03955.1"/>
    <property type="molecule type" value="Genomic_DNA"/>
</dbReference>
<proteinExistence type="inferred from homology"/>
<keyword evidence="6 8" id="KW-0627">Porphyrin biosynthesis</keyword>
<comment type="miscellaneous">
    <text evidence="8">During catalysis, the active site Cys acts as a nucleophile attacking the alpha-carbonyl group of tRNA-bound glutamate with the formation of a thioester intermediate between enzyme and glutamate, and the concomitant release of tRNA(Glu). The thioester intermediate is finally reduced by direct hydride transfer from NADPH, to form the product GSA.</text>
</comment>
<sequence length="423" mass="44277">MSIVEIGLSHRRCDGALLGGAAVAADDLAEVLRRLRGHPAVLEALVLSTCNRVEVYLVADDVVAATRHATDLFALRTGGARELAEALDVRDEAGATRHLFAVACGLDSVAVGEDQIVAQIRTALRAAREAGALGPTLGALVDAALRTSRRARTRTGVGAAGRTIVHMGLDAARAELGGLAGRTAVLLGAGATATLAARLLRADGAGDLWIANRTEEAARRLAAQVRGRPVPAGELVPALARADLVVAATGAPHAVVGRRELARARELAGPRPVVVLDLAVPHDVAPECRELPGVTLLDIAALARTATGAECATEVDRAWAVVVAGAEEFLARRGAAAATPVIVALRSLAQGVVDDELRRLRARLPHLDDRERTETATAVRRVVGKLLHKPMTRAKELSTSPHGHVYVEALSRLFDLNTEEMIA</sequence>
<evidence type="ECO:0000256" key="6">
    <source>
        <dbReference type="ARBA" id="ARBA00023244"/>
    </source>
</evidence>
<dbReference type="Proteomes" id="UP000184501">
    <property type="component" value="Unassembled WGS sequence"/>
</dbReference>
<comment type="domain">
    <text evidence="8">Possesses an unusual extended V-shaped dimeric structure with each monomer consisting of three distinct domains arranged along a curved 'spinal' alpha-helix. The N-terminal catalytic domain specifically recognizes the glutamate moiety of the substrate. The second domain is the NADPH-binding domain, and the third C-terminal domain is responsible for dimerization.</text>
</comment>
<dbReference type="GO" id="GO:0008883">
    <property type="term" value="F:glutamyl-tRNA reductase activity"/>
    <property type="evidence" value="ECO:0007669"/>
    <property type="project" value="UniProtKB-UniRule"/>
</dbReference>
<dbReference type="UniPathway" id="UPA00251">
    <property type="reaction ID" value="UER00316"/>
</dbReference>
<comment type="subunit">
    <text evidence="8">Homodimer.</text>
</comment>
<dbReference type="Gene3D" id="3.40.50.720">
    <property type="entry name" value="NAD(P)-binding Rossmann-like Domain"/>
    <property type="match status" value="1"/>
</dbReference>
<dbReference type="InterPro" id="IPR015896">
    <property type="entry name" value="4pyrrol_synth_GluRdtase_dimer"/>
</dbReference>
<dbReference type="OrthoDB" id="110209at2"/>
<evidence type="ECO:0000256" key="2">
    <source>
        <dbReference type="ARBA" id="ARBA00005916"/>
    </source>
</evidence>
<evidence type="ECO:0000256" key="5">
    <source>
        <dbReference type="ARBA" id="ARBA00023002"/>
    </source>
</evidence>
<keyword evidence="4 8" id="KW-0521">NADP</keyword>
<evidence type="ECO:0000256" key="11">
    <source>
        <dbReference type="PIRSR" id="PIRSR000445-3"/>
    </source>
</evidence>
<dbReference type="NCBIfam" id="TIGR01035">
    <property type="entry name" value="hemA"/>
    <property type="match status" value="1"/>
</dbReference>
<dbReference type="PANTHER" id="PTHR43013:SF1">
    <property type="entry name" value="GLUTAMYL-TRNA REDUCTASE"/>
    <property type="match status" value="1"/>
</dbReference>